<organism evidence="6 7">
    <name type="scientific">Facklamia miroungae</name>
    <dbReference type="NCBI Taxonomy" id="120956"/>
    <lineage>
        <taxon>Bacteria</taxon>
        <taxon>Bacillati</taxon>
        <taxon>Bacillota</taxon>
        <taxon>Bacilli</taxon>
        <taxon>Lactobacillales</taxon>
        <taxon>Aerococcaceae</taxon>
        <taxon>Facklamia</taxon>
    </lineage>
</organism>
<dbReference type="SUPFAM" id="SSF54593">
    <property type="entry name" value="Glyoxalase/Bleomycin resistance protein/Dihydroxybiphenyl dioxygenase"/>
    <property type="match status" value="1"/>
</dbReference>
<evidence type="ECO:0000259" key="5">
    <source>
        <dbReference type="PROSITE" id="PS51819"/>
    </source>
</evidence>
<dbReference type="InterPro" id="IPR037523">
    <property type="entry name" value="VOC_core"/>
</dbReference>
<evidence type="ECO:0000313" key="7">
    <source>
        <dbReference type="Proteomes" id="UP000199708"/>
    </source>
</evidence>
<evidence type="ECO:0000256" key="4">
    <source>
        <dbReference type="ARBA" id="ARBA00033298"/>
    </source>
</evidence>
<name>A0A1G7QTS8_9LACT</name>
<dbReference type="GO" id="GO:0019243">
    <property type="term" value="P:methylglyoxal catabolic process to D-lactate via S-lactoyl-glutathione"/>
    <property type="evidence" value="ECO:0007669"/>
    <property type="project" value="TreeGrafter"/>
</dbReference>
<dbReference type="Gene3D" id="3.10.180.10">
    <property type="entry name" value="2,3-Dihydroxybiphenyl 1,2-Dioxygenase, domain 1"/>
    <property type="match status" value="1"/>
</dbReference>
<dbReference type="InterPro" id="IPR004360">
    <property type="entry name" value="Glyas_Fos-R_dOase_dom"/>
</dbReference>
<dbReference type="PANTHER" id="PTHR46036:SF5">
    <property type="entry name" value="LACTOYLGLUTATHIONE LYASE"/>
    <property type="match status" value="1"/>
</dbReference>
<sequence>MTQKLLHTCYRIKDREASLKFYTETFDFKVMRDRRFPEHNFDLIYLQVPGSDFELELTYNYDSEGYTIGDGFSHMAIGVDDLQAQHEKCKAAGYETTELKGLPGQKASYFFVSDPDGFRLEVMENKNLAV</sequence>
<dbReference type="Proteomes" id="UP000199708">
    <property type="component" value="Unassembled WGS sequence"/>
</dbReference>
<protein>
    <recommendedName>
        <fullName evidence="2">Aldoketomutase</fullName>
    </recommendedName>
    <alternativeName>
        <fullName evidence="1">Ketone-aldehyde mutase</fullName>
    </alternativeName>
    <alternativeName>
        <fullName evidence="3">Methylglyoxalase</fullName>
    </alternativeName>
    <alternativeName>
        <fullName evidence="4">S-D-lactoylglutathione methylglyoxal lyase</fullName>
    </alternativeName>
</protein>
<keyword evidence="7" id="KW-1185">Reference proteome</keyword>
<dbReference type="EMBL" id="FNCK01000002">
    <property type="protein sequence ID" value="SDG01915.1"/>
    <property type="molecule type" value="Genomic_DNA"/>
</dbReference>
<dbReference type="OrthoDB" id="192739at2"/>
<evidence type="ECO:0000256" key="1">
    <source>
        <dbReference type="ARBA" id="ARBA00030291"/>
    </source>
</evidence>
<dbReference type="PROSITE" id="PS51819">
    <property type="entry name" value="VOC"/>
    <property type="match status" value="1"/>
</dbReference>
<dbReference type="Pfam" id="PF00903">
    <property type="entry name" value="Glyoxalase"/>
    <property type="match status" value="1"/>
</dbReference>
<accession>A0A1G7QTS8</accession>
<dbReference type="AlphaFoldDB" id="A0A1G7QTS8"/>
<proteinExistence type="predicted"/>
<dbReference type="STRING" id="120956.SAMN05421791_102216"/>
<keyword evidence="6" id="KW-0456">Lyase</keyword>
<evidence type="ECO:0000313" key="6">
    <source>
        <dbReference type="EMBL" id="SDG01915.1"/>
    </source>
</evidence>
<evidence type="ECO:0000256" key="3">
    <source>
        <dbReference type="ARBA" id="ARBA00032460"/>
    </source>
</evidence>
<dbReference type="GO" id="GO:0005737">
    <property type="term" value="C:cytoplasm"/>
    <property type="evidence" value="ECO:0007669"/>
    <property type="project" value="TreeGrafter"/>
</dbReference>
<dbReference type="GO" id="GO:0004462">
    <property type="term" value="F:lactoylglutathione lyase activity"/>
    <property type="evidence" value="ECO:0007669"/>
    <property type="project" value="TreeGrafter"/>
</dbReference>
<feature type="domain" description="VOC" evidence="5">
    <location>
        <begin position="4"/>
        <end position="125"/>
    </location>
</feature>
<reference evidence="6 7" key="1">
    <citation type="submission" date="2016-10" db="EMBL/GenBank/DDBJ databases">
        <authorList>
            <person name="de Groot N.N."/>
        </authorList>
    </citation>
    <scope>NUCLEOTIDE SEQUENCE [LARGE SCALE GENOMIC DNA]</scope>
    <source>
        <strain evidence="6 7">ATCC BAA-466</strain>
    </source>
</reference>
<dbReference type="RefSeq" id="WP_090289298.1">
    <property type="nucleotide sequence ID" value="NZ_FNCK01000002.1"/>
</dbReference>
<gene>
    <name evidence="6" type="ORF">SAMN05421791_102216</name>
</gene>
<evidence type="ECO:0000256" key="2">
    <source>
        <dbReference type="ARBA" id="ARBA00030892"/>
    </source>
</evidence>
<dbReference type="InterPro" id="IPR029068">
    <property type="entry name" value="Glyas_Bleomycin-R_OHBP_Dase"/>
</dbReference>
<dbReference type="PANTHER" id="PTHR46036">
    <property type="entry name" value="LACTOYLGLUTATHIONE LYASE"/>
    <property type="match status" value="1"/>
</dbReference>